<dbReference type="InterPro" id="IPR005939">
    <property type="entry name" value="BLH_phosphatase-like"/>
</dbReference>
<keyword evidence="5" id="KW-1185">Reference proteome</keyword>
<name>A0ABS0B1U5_9GAMM</name>
<reference evidence="4 5" key="1">
    <citation type="submission" date="2020-11" db="EMBL/GenBank/DDBJ databases">
        <title>Draft Genome Sequence and Secondary Metabolite Biosynthetic Potential of the Lysobacter niastensis Type strain DSM 18481.</title>
        <authorList>
            <person name="Turrini P."/>
            <person name="Artuso I."/>
            <person name="Tescari M."/>
            <person name="Lugli G.A."/>
            <person name="Frangipani E."/>
            <person name="Ventura M."/>
            <person name="Visca P."/>
        </authorList>
    </citation>
    <scope>NUCLEOTIDE SEQUENCE [LARGE SCALE GENOMIC DNA]</scope>
    <source>
        <strain evidence="4 5">DSM 18481</strain>
    </source>
</reference>
<evidence type="ECO:0000259" key="3">
    <source>
        <dbReference type="Pfam" id="PF04273"/>
    </source>
</evidence>
<dbReference type="Proteomes" id="UP001429984">
    <property type="component" value="Unassembled WGS sequence"/>
</dbReference>
<feature type="region of interest" description="Disordered" evidence="1">
    <location>
        <begin position="30"/>
        <end position="60"/>
    </location>
</feature>
<evidence type="ECO:0000313" key="5">
    <source>
        <dbReference type="Proteomes" id="UP001429984"/>
    </source>
</evidence>
<accession>A0ABS0B1U5</accession>
<dbReference type="SUPFAM" id="SSF52799">
    <property type="entry name" value="(Phosphotyrosine protein) phosphatases II"/>
    <property type="match status" value="1"/>
</dbReference>
<dbReference type="RefSeq" id="WP_194929075.1">
    <property type="nucleotide sequence ID" value="NZ_JADLZT010000001.1"/>
</dbReference>
<evidence type="ECO:0000313" key="4">
    <source>
        <dbReference type="EMBL" id="MBF6022459.1"/>
    </source>
</evidence>
<keyword evidence="2" id="KW-0732">Signal</keyword>
<comment type="caution">
    <text evidence="4">The sequence shown here is derived from an EMBL/GenBank/DDBJ whole genome shotgun (WGS) entry which is preliminary data.</text>
</comment>
<dbReference type="CDD" id="cd14503">
    <property type="entry name" value="PTP-bact"/>
    <property type="match status" value="1"/>
</dbReference>
<feature type="chain" id="PRO_5046308103" evidence="2">
    <location>
        <begin position="26"/>
        <end position="188"/>
    </location>
</feature>
<feature type="domain" description="Beta-lactamase hydrolase-like protein phosphatase-like" evidence="3">
    <location>
        <begin position="65"/>
        <end position="152"/>
    </location>
</feature>
<dbReference type="Gene3D" id="3.90.190.10">
    <property type="entry name" value="Protein tyrosine phosphatase superfamily"/>
    <property type="match status" value="1"/>
</dbReference>
<feature type="signal peptide" evidence="2">
    <location>
        <begin position="1"/>
        <end position="25"/>
    </location>
</feature>
<organism evidence="4 5">
    <name type="scientific">Lysobacter niastensis</name>
    <dbReference type="NCBI Taxonomy" id="380629"/>
    <lineage>
        <taxon>Bacteria</taxon>
        <taxon>Pseudomonadati</taxon>
        <taxon>Pseudomonadota</taxon>
        <taxon>Gammaproteobacteria</taxon>
        <taxon>Lysobacterales</taxon>
        <taxon>Lysobacteraceae</taxon>
        <taxon>Lysobacter</taxon>
    </lineage>
</organism>
<gene>
    <name evidence="4" type="ORF">IU514_00320</name>
</gene>
<dbReference type="Pfam" id="PF04273">
    <property type="entry name" value="BLH_phosphatase"/>
    <property type="match status" value="1"/>
</dbReference>
<dbReference type="InterPro" id="IPR029021">
    <property type="entry name" value="Prot-tyrosine_phosphatase-like"/>
</dbReference>
<dbReference type="EMBL" id="JADLZT010000001">
    <property type="protein sequence ID" value="MBF6022459.1"/>
    <property type="molecule type" value="Genomic_DNA"/>
</dbReference>
<evidence type="ECO:0000256" key="1">
    <source>
        <dbReference type="SAM" id="MobiDB-lite"/>
    </source>
</evidence>
<proteinExistence type="predicted"/>
<sequence length="188" mass="18951">MNTTSMIAAGALACAIAAMPHAAAAATPAQSVSETPMSDAVANPPVPNLRRPGERLMTGGQPAATAWKQLANEGVTTVINLRPDVELEGRDEAAEVAAAGLGYRQIPVAGSAGITADNADALWSAISQSSGQVLVHCASGNRVGALLAIGAARQGGKSPEQALEFGKQAGLTGAEPRVRELLGLPPKE</sequence>
<evidence type="ECO:0000256" key="2">
    <source>
        <dbReference type="SAM" id="SignalP"/>
    </source>
</evidence>
<protein>
    <submittedName>
        <fullName evidence="4">Protein tyrosine phosphatase family protein</fullName>
    </submittedName>
</protein>